<dbReference type="EMBL" id="KN824281">
    <property type="protein sequence ID" value="KIM31989.1"/>
    <property type="molecule type" value="Genomic_DNA"/>
</dbReference>
<dbReference type="OrthoDB" id="3261316at2759"/>
<name>A0A0C3BIP5_SERVB</name>
<feature type="compositionally biased region" description="Pro residues" evidence="1">
    <location>
        <begin position="219"/>
        <end position="254"/>
    </location>
</feature>
<evidence type="ECO:0000313" key="4">
    <source>
        <dbReference type="EMBL" id="KIM31989.1"/>
    </source>
</evidence>
<feature type="chain" id="PRO_5002161821" description="Mid2 domain-containing protein" evidence="3">
    <location>
        <begin position="20"/>
        <end position="458"/>
    </location>
</feature>
<evidence type="ECO:0000256" key="2">
    <source>
        <dbReference type="SAM" id="Phobius"/>
    </source>
</evidence>
<evidence type="ECO:0000256" key="1">
    <source>
        <dbReference type="SAM" id="MobiDB-lite"/>
    </source>
</evidence>
<evidence type="ECO:0008006" key="6">
    <source>
        <dbReference type="Google" id="ProtNLM"/>
    </source>
</evidence>
<proteinExistence type="predicted"/>
<feature type="compositionally biased region" description="Pro residues" evidence="1">
    <location>
        <begin position="449"/>
        <end position="458"/>
    </location>
</feature>
<feature type="compositionally biased region" description="Low complexity" evidence="1">
    <location>
        <begin position="388"/>
        <end position="404"/>
    </location>
</feature>
<keyword evidence="5" id="KW-1185">Reference proteome</keyword>
<protein>
    <recommendedName>
        <fullName evidence="6">Mid2 domain-containing protein</fullName>
    </recommendedName>
</protein>
<feature type="region of interest" description="Disordered" evidence="1">
    <location>
        <begin position="219"/>
        <end position="262"/>
    </location>
</feature>
<dbReference type="HOGENOM" id="CLU_597388_0_0_1"/>
<accession>A0A0C3BIP5</accession>
<feature type="compositionally biased region" description="Low complexity" evidence="1">
    <location>
        <begin position="340"/>
        <end position="353"/>
    </location>
</feature>
<dbReference type="Gene3D" id="2.60.120.260">
    <property type="entry name" value="Galactose-binding domain-like"/>
    <property type="match status" value="1"/>
</dbReference>
<keyword evidence="2" id="KW-0812">Transmembrane</keyword>
<feature type="compositionally biased region" description="Polar residues" evidence="1">
    <location>
        <begin position="318"/>
        <end position="339"/>
    </location>
</feature>
<feature type="region of interest" description="Disordered" evidence="1">
    <location>
        <begin position="280"/>
        <end position="353"/>
    </location>
</feature>
<organism evidence="4 5">
    <name type="scientific">Serendipita vermifera MAFF 305830</name>
    <dbReference type="NCBI Taxonomy" id="933852"/>
    <lineage>
        <taxon>Eukaryota</taxon>
        <taxon>Fungi</taxon>
        <taxon>Dikarya</taxon>
        <taxon>Basidiomycota</taxon>
        <taxon>Agaricomycotina</taxon>
        <taxon>Agaricomycetes</taxon>
        <taxon>Sebacinales</taxon>
        <taxon>Serendipitaceae</taxon>
        <taxon>Serendipita</taxon>
    </lineage>
</organism>
<gene>
    <name evidence="4" type="ORF">M408DRAFT_327366</name>
</gene>
<feature type="transmembrane region" description="Helical" evidence="2">
    <location>
        <begin position="170"/>
        <end position="194"/>
    </location>
</feature>
<keyword evidence="2" id="KW-0472">Membrane</keyword>
<evidence type="ECO:0000256" key="3">
    <source>
        <dbReference type="SAM" id="SignalP"/>
    </source>
</evidence>
<reference evidence="5" key="2">
    <citation type="submission" date="2015-01" db="EMBL/GenBank/DDBJ databases">
        <title>Evolutionary Origins and Diversification of the Mycorrhizal Mutualists.</title>
        <authorList>
            <consortium name="DOE Joint Genome Institute"/>
            <consortium name="Mycorrhizal Genomics Consortium"/>
            <person name="Kohler A."/>
            <person name="Kuo A."/>
            <person name="Nagy L.G."/>
            <person name="Floudas D."/>
            <person name="Copeland A."/>
            <person name="Barry K.W."/>
            <person name="Cichocki N."/>
            <person name="Veneault-Fourrey C."/>
            <person name="LaButti K."/>
            <person name="Lindquist E.A."/>
            <person name="Lipzen A."/>
            <person name="Lundell T."/>
            <person name="Morin E."/>
            <person name="Murat C."/>
            <person name="Riley R."/>
            <person name="Ohm R."/>
            <person name="Sun H."/>
            <person name="Tunlid A."/>
            <person name="Henrissat B."/>
            <person name="Grigoriev I.V."/>
            <person name="Hibbett D.S."/>
            <person name="Martin F."/>
        </authorList>
    </citation>
    <scope>NUCLEOTIDE SEQUENCE [LARGE SCALE GENOMIC DNA]</scope>
    <source>
        <strain evidence="5">MAFF 305830</strain>
    </source>
</reference>
<dbReference type="Proteomes" id="UP000054097">
    <property type="component" value="Unassembled WGS sequence"/>
</dbReference>
<evidence type="ECO:0000313" key="5">
    <source>
        <dbReference type="Proteomes" id="UP000054097"/>
    </source>
</evidence>
<feature type="region of interest" description="Disordered" evidence="1">
    <location>
        <begin position="375"/>
        <end position="458"/>
    </location>
</feature>
<keyword evidence="3" id="KW-0732">Signal</keyword>
<reference evidence="4 5" key="1">
    <citation type="submission" date="2014-04" db="EMBL/GenBank/DDBJ databases">
        <authorList>
            <consortium name="DOE Joint Genome Institute"/>
            <person name="Kuo A."/>
            <person name="Zuccaro A."/>
            <person name="Kohler A."/>
            <person name="Nagy L.G."/>
            <person name="Floudas D."/>
            <person name="Copeland A."/>
            <person name="Barry K.W."/>
            <person name="Cichocki N."/>
            <person name="Veneault-Fourrey C."/>
            <person name="LaButti K."/>
            <person name="Lindquist E.A."/>
            <person name="Lipzen A."/>
            <person name="Lundell T."/>
            <person name="Morin E."/>
            <person name="Murat C."/>
            <person name="Sun H."/>
            <person name="Tunlid A."/>
            <person name="Henrissat B."/>
            <person name="Grigoriev I.V."/>
            <person name="Hibbett D.S."/>
            <person name="Martin F."/>
            <person name="Nordberg H.P."/>
            <person name="Cantor M.N."/>
            <person name="Hua S.X."/>
        </authorList>
    </citation>
    <scope>NUCLEOTIDE SEQUENCE [LARGE SCALE GENOMIC DNA]</scope>
    <source>
        <strain evidence="4 5">MAFF 305830</strain>
    </source>
</reference>
<keyword evidence="2" id="KW-1133">Transmembrane helix</keyword>
<feature type="signal peptide" evidence="3">
    <location>
        <begin position="1"/>
        <end position="19"/>
    </location>
</feature>
<dbReference type="AlphaFoldDB" id="A0A0C3BIP5"/>
<sequence>MVYSSILAALLGLPLLASAFHNVTYNDNDPALVYRPAGSWLDWRPSGCLSWPGGQYTTDSTGSVTLDFYGVAVYIYGVFDDASNPIYTITIDNGTAVEQGRGINADPRSCKPIFSKTGLTADNHTIVFSMTDTRPGDVKDLSLEGFIVTVPDAGDPTTSDNNGSPKKINIAVIAGAAGGGVALILIAVGIFCFCRSRKNRAKGPSHQMIGSSVPLVGQYPPPTMADPSIPAPTPFILPPAPPAREPSPYYPPSASPWSPAPSSDNNTYYTGASSVNGPMVTPANDAYNRPYPSPGTPPIHANQPYYAPPSNAPGLNGVEQNPYAQMTAGQSTQHNQYNSGYGDYSHQGQQQQNQYTAGYGDFSQSQQQVHVWNAASSHGGTGTPPPATEASYSSYTAASASTTTQPTYEAPPRKYGKGAVDPNAAPVVRNENAELQRLGSKRESQGGEAPPPEYVPYS</sequence>